<dbReference type="PRINTS" id="PR00039">
    <property type="entry name" value="HTHLYSR"/>
</dbReference>
<dbReference type="InterPro" id="IPR000847">
    <property type="entry name" value="LysR_HTH_N"/>
</dbReference>
<dbReference type="RefSeq" id="WP_185779583.1">
    <property type="nucleotide sequence ID" value="NZ_JACJUU010000005.1"/>
</dbReference>
<dbReference type="SUPFAM" id="SSF53850">
    <property type="entry name" value="Periplasmic binding protein-like II"/>
    <property type="match status" value="1"/>
</dbReference>
<evidence type="ECO:0000256" key="1">
    <source>
        <dbReference type="ARBA" id="ARBA00009437"/>
    </source>
</evidence>
<feature type="domain" description="HTH lysR-type" evidence="5">
    <location>
        <begin position="1"/>
        <end position="58"/>
    </location>
</feature>
<organism evidence="6 7">
    <name type="scientific">Pusillimonas minor</name>
    <dbReference type="NCBI Taxonomy" id="2697024"/>
    <lineage>
        <taxon>Bacteria</taxon>
        <taxon>Pseudomonadati</taxon>
        <taxon>Pseudomonadota</taxon>
        <taxon>Betaproteobacteria</taxon>
        <taxon>Burkholderiales</taxon>
        <taxon>Alcaligenaceae</taxon>
        <taxon>Pusillimonas</taxon>
    </lineage>
</organism>
<dbReference type="FunFam" id="1.10.10.10:FF:000001">
    <property type="entry name" value="LysR family transcriptional regulator"/>
    <property type="match status" value="1"/>
</dbReference>
<dbReference type="Gene3D" id="3.40.190.10">
    <property type="entry name" value="Periplasmic binding protein-like II"/>
    <property type="match status" value="2"/>
</dbReference>
<dbReference type="PANTHER" id="PTHR30419:SF30">
    <property type="entry name" value="LYSR FAMILY TRANSCRIPTIONAL REGULATOR"/>
    <property type="match status" value="1"/>
</dbReference>
<keyword evidence="3" id="KW-0238">DNA-binding</keyword>
<reference evidence="6 7" key="1">
    <citation type="submission" date="2020-08" db="EMBL/GenBank/DDBJ databases">
        <title>Paraeoetvoesia sp. YC-7-48 draft genome sequence.</title>
        <authorList>
            <person name="Yao L."/>
        </authorList>
    </citation>
    <scope>NUCLEOTIDE SEQUENCE [LARGE SCALE GENOMIC DNA]</scope>
    <source>
        <strain evidence="7">YC-7-48</strain>
    </source>
</reference>
<comment type="caution">
    <text evidence="6">The sequence shown here is derived from an EMBL/GenBank/DDBJ whole genome shotgun (WGS) entry which is preliminary data.</text>
</comment>
<keyword evidence="7" id="KW-1185">Reference proteome</keyword>
<dbReference type="EMBL" id="JACJUU010000005">
    <property type="protein sequence ID" value="MBC2769864.1"/>
    <property type="molecule type" value="Genomic_DNA"/>
</dbReference>
<dbReference type="Proteomes" id="UP000545386">
    <property type="component" value="Unassembled WGS sequence"/>
</dbReference>
<proteinExistence type="inferred from homology"/>
<evidence type="ECO:0000259" key="5">
    <source>
        <dbReference type="PROSITE" id="PS50931"/>
    </source>
</evidence>
<protein>
    <submittedName>
        <fullName evidence="6">LysR family transcriptional regulator</fullName>
    </submittedName>
</protein>
<name>A0A842HPS9_9BURK</name>
<dbReference type="PROSITE" id="PS50931">
    <property type="entry name" value="HTH_LYSR"/>
    <property type="match status" value="1"/>
</dbReference>
<dbReference type="Pfam" id="PF00126">
    <property type="entry name" value="HTH_1"/>
    <property type="match status" value="1"/>
</dbReference>
<dbReference type="InterPro" id="IPR036388">
    <property type="entry name" value="WH-like_DNA-bd_sf"/>
</dbReference>
<dbReference type="InterPro" id="IPR036390">
    <property type="entry name" value="WH_DNA-bd_sf"/>
</dbReference>
<evidence type="ECO:0000313" key="7">
    <source>
        <dbReference type="Proteomes" id="UP000545386"/>
    </source>
</evidence>
<accession>A0A842HPS9</accession>
<dbReference type="GO" id="GO:0003677">
    <property type="term" value="F:DNA binding"/>
    <property type="evidence" value="ECO:0007669"/>
    <property type="project" value="UniProtKB-KW"/>
</dbReference>
<comment type="similarity">
    <text evidence="1">Belongs to the LysR transcriptional regulatory family.</text>
</comment>
<sequence>MKHQHIKAFVQVADSGSIRAAARALHISQSALTRSMKELEEDVGAELLNRSYRGVTFTDAGKALLARARHILATMDRARDEVRQISGGAGAKIAIGITPVVATTVFPDIYRRFAHAFPDAQLTLKEGFMTEIVPGLLEGQLDFGVAISTRDTLPTELSFKPLTQTRLLISGRAGHPLANATDWQALSKARWILNMTNGSTGHHLLHWLAEAGLPRPIHVVHCTSPTLMMEMLRRTDLVGIGPDRLMVDPLSSCGVVPFGVQPHPPDATLGLFSVRGVPFTPAADRLRIWLERAILAADQHTT</sequence>
<gene>
    <name evidence="6" type="ORF">GTU67_08055</name>
</gene>
<dbReference type="PANTHER" id="PTHR30419">
    <property type="entry name" value="HTH-TYPE TRANSCRIPTIONAL REGULATOR YBHD"/>
    <property type="match status" value="1"/>
</dbReference>
<dbReference type="SUPFAM" id="SSF46785">
    <property type="entry name" value="Winged helix' DNA-binding domain"/>
    <property type="match status" value="1"/>
</dbReference>
<dbReference type="Pfam" id="PF03466">
    <property type="entry name" value="LysR_substrate"/>
    <property type="match status" value="1"/>
</dbReference>
<evidence type="ECO:0000313" key="6">
    <source>
        <dbReference type="EMBL" id="MBC2769864.1"/>
    </source>
</evidence>
<dbReference type="GO" id="GO:0005829">
    <property type="term" value="C:cytosol"/>
    <property type="evidence" value="ECO:0007669"/>
    <property type="project" value="TreeGrafter"/>
</dbReference>
<dbReference type="GO" id="GO:0003700">
    <property type="term" value="F:DNA-binding transcription factor activity"/>
    <property type="evidence" value="ECO:0007669"/>
    <property type="project" value="InterPro"/>
</dbReference>
<dbReference type="AlphaFoldDB" id="A0A842HPS9"/>
<dbReference type="InterPro" id="IPR050950">
    <property type="entry name" value="HTH-type_LysR_regulators"/>
</dbReference>
<evidence type="ECO:0000256" key="3">
    <source>
        <dbReference type="ARBA" id="ARBA00023125"/>
    </source>
</evidence>
<dbReference type="Gene3D" id="1.10.10.10">
    <property type="entry name" value="Winged helix-like DNA-binding domain superfamily/Winged helix DNA-binding domain"/>
    <property type="match status" value="1"/>
</dbReference>
<dbReference type="InterPro" id="IPR005119">
    <property type="entry name" value="LysR_subst-bd"/>
</dbReference>
<evidence type="ECO:0000256" key="4">
    <source>
        <dbReference type="ARBA" id="ARBA00023163"/>
    </source>
</evidence>
<evidence type="ECO:0000256" key="2">
    <source>
        <dbReference type="ARBA" id="ARBA00023015"/>
    </source>
</evidence>
<keyword evidence="4" id="KW-0804">Transcription</keyword>
<keyword evidence="2" id="KW-0805">Transcription regulation</keyword>